<dbReference type="SUPFAM" id="SSF52540">
    <property type="entry name" value="P-loop containing nucleoside triphosphate hydrolases"/>
    <property type="match status" value="1"/>
</dbReference>
<evidence type="ECO:0000256" key="2">
    <source>
        <dbReference type="ARBA" id="ARBA00022801"/>
    </source>
</evidence>
<evidence type="ECO:0000259" key="5">
    <source>
        <dbReference type="PROSITE" id="PS51194"/>
    </source>
</evidence>
<reference evidence="6 7" key="1">
    <citation type="submission" date="2021-06" db="EMBL/GenBank/DDBJ databases">
        <authorList>
            <person name="Palmer J.M."/>
        </authorList>
    </citation>
    <scope>NUCLEOTIDE SEQUENCE [LARGE SCALE GENOMIC DNA]</scope>
    <source>
        <strain evidence="6 7">GA_2019</strain>
        <tissue evidence="6">Muscle</tissue>
    </source>
</reference>
<protein>
    <submittedName>
        <fullName evidence="6">ATP-dependent RNA helicase ddx49</fullName>
    </submittedName>
</protein>
<dbReference type="Proteomes" id="UP001476798">
    <property type="component" value="Unassembled WGS sequence"/>
</dbReference>
<evidence type="ECO:0000256" key="1">
    <source>
        <dbReference type="ARBA" id="ARBA00022741"/>
    </source>
</evidence>
<dbReference type="InterPro" id="IPR050079">
    <property type="entry name" value="DEAD_box_RNA_helicase"/>
</dbReference>
<dbReference type="PANTHER" id="PTHR47959:SF25">
    <property type="entry name" value="RNA HELICASE"/>
    <property type="match status" value="1"/>
</dbReference>
<dbReference type="PROSITE" id="PS51194">
    <property type="entry name" value="HELICASE_CTER"/>
    <property type="match status" value="1"/>
</dbReference>
<comment type="caution">
    <text evidence="6">The sequence shown here is derived from an EMBL/GenBank/DDBJ whole genome shotgun (WGS) entry which is preliminary data.</text>
</comment>
<dbReference type="InterPro" id="IPR027417">
    <property type="entry name" value="P-loop_NTPase"/>
</dbReference>
<keyword evidence="1" id="KW-0547">Nucleotide-binding</keyword>
<dbReference type="SMART" id="SM00490">
    <property type="entry name" value="HELICc"/>
    <property type="match status" value="1"/>
</dbReference>
<evidence type="ECO:0000313" key="7">
    <source>
        <dbReference type="Proteomes" id="UP001476798"/>
    </source>
</evidence>
<sequence length="103" mass="11555">MTILYFLQKQRFANLAKFKASVYKILIATDVAARGLDIPTVQAVINHNTPGVPKIYIHRVGRTARAGRNGVSITLVTQYDIHLVHSIEEETSKSHLECLLQNQ</sequence>
<keyword evidence="7" id="KW-1185">Reference proteome</keyword>
<dbReference type="Gene3D" id="3.40.50.300">
    <property type="entry name" value="P-loop containing nucleotide triphosphate hydrolases"/>
    <property type="match status" value="1"/>
</dbReference>
<evidence type="ECO:0000256" key="3">
    <source>
        <dbReference type="ARBA" id="ARBA00022806"/>
    </source>
</evidence>
<keyword evidence="4" id="KW-0067">ATP-binding</keyword>
<keyword evidence="2" id="KW-0378">Hydrolase</keyword>
<gene>
    <name evidence="6" type="primary">DDX49_2</name>
    <name evidence="6" type="ORF">GOODEAATRI_034179</name>
</gene>
<dbReference type="CDD" id="cd18787">
    <property type="entry name" value="SF2_C_DEAD"/>
    <property type="match status" value="1"/>
</dbReference>
<dbReference type="InterPro" id="IPR001650">
    <property type="entry name" value="Helicase_C-like"/>
</dbReference>
<keyword evidence="3 6" id="KW-0347">Helicase</keyword>
<dbReference type="GO" id="GO:0004386">
    <property type="term" value="F:helicase activity"/>
    <property type="evidence" value="ECO:0007669"/>
    <property type="project" value="UniProtKB-KW"/>
</dbReference>
<name>A0ABV0P0B8_9TELE</name>
<evidence type="ECO:0000256" key="4">
    <source>
        <dbReference type="ARBA" id="ARBA00022840"/>
    </source>
</evidence>
<dbReference type="EMBL" id="JAHRIO010058132">
    <property type="protein sequence ID" value="MEQ2177015.1"/>
    <property type="molecule type" value="Genomic_DNA"/>
</dbReference>
<feature type="domain" description="Helicase C-terminal" evidence="5">
    <location>
        <begin position="1"/>
        <end position="103"/>
    </location>
</feature>
<organism evidence="6 7">
    <name type="scientific">Goodea atripinnis</name>
    <dbReference type="NCBI Taxonomy" id="208336"/>
    <lineage>
        <taxon>Eukaryota</taxon>
        <taxon>Metazoa</taxon>
        <taxon>Chordata</taxon>
        <taxon>Craniata</taxon>
        <taxon>Vertebrata</taxon>
        <taxon>Euteleostomi</taxon>
        <taxon>Actinopterygii</taxon>
        <taxon>Neopterygii</taxon>
        <taxon>Teleostei</taxon>
        <taxon>Neoteleostei</taxon>
        <taxon>Acanthomorphata</taxon>
        <taxon>Ovalentaria</taxon>
        <taxon>Atherinomorphae</taxon>
        <taxon>Cyprinodontiformes</taxon>
        <taxon>Goodeidae</taxon>
        <taxon>Goodea</taxon>
    </lineage>
</organism>
<dbReference type="PANTHER" id="PTHR47959">
    <property type="entry name" value="ATP-DEPENDENT RNA HELICASE RHLE-RELATED"/>
    <property type="match status" value="1"/>
</dbReference>
<dbReference type="Pfam" id="PF00271">
    <property type="entry name" value="Helicase_C"/>
    <property type="match status" value="1"/>
</dbReference>
<proteinExistence type="predicted"/>
<accession>A0ABV0P0B8</accession>
<evidence type="ECO:0000313" key="6">
    <source>
        <dbReference type="EMBL" id="MEQ2177015.1"/>
    </source>
</evidence>